<dbReference type="EMBL" id="JBHSTQ010000009">
    <property type="protein sequence ID" value="MFC6386965.1"/>
    <property type="molecule type" value="Genomic_DNA"/>
</dbReference>
<gene>
    <name evidence="2" type="ORF">ACFP7A_10155</name>
</gene>
<organism evidence="2 3">
    <name type="scientific">Sporolactobacillus kofuensis</name>
    <dbReference type="NCBI Taxonomy" id="269672"/>
    <lineage>
        <taxon>Bacteria</taxon>
        <taxon>Bacillati</taxon>
        <taxon>Bacillota</taxon>
        <taxon>Bacilli</taxon>
        <taxon>Bacillales</taxon>
        <taxon>Sporolactobacillaceae</taxon>
        <taxon>Sporolactobacillus</taxon>
    </lineage>
</organism>
<keyword evidence="1" id="KW-0472">Membrane</keyword>
<comment type="caution">
    <text evidence="2">The sequence shown here is derived from an EMBL/GenBank/DDBJ whole genome shotgun (WGS) entry which is preliminary data.</text>
</comment>
<keyword evidence="3" id="KW-1185">Reference proteome</keyword>
<evidence type="ECO:0000313" key="3">
    <source>
        <dbReference type="Proteomes" id="UP001596267"/>
    </source>
</evidence>
<sequence length="256" mass="29565">MVRRNRAVIDPLGTANLRYQNPAVVAWWSAAFPGLGHMLLDMHIKGNVLFLFEIIINVHAKLNLAMVYSFTGDFQQSAAVLNTRWVLIYIPFYFFCIWDSYRSAIKINQLTIMTKNQPIHLKVLELRSFEICFLDKRQPWIAAVWSMLIPGLGQLYARRLITSLALMSWALTIYINCNEFQSVLMLLDGVSSYQDALQVLKPEWLLFMPSLIFGSSYDAYSKTIDNNRLFEEEQRTYLESNWPAKKIGLSHRNGGL</sequence>
<feature type="transmembrane region" description="Helical" evidence="1">
    <location>
        <begin position="83"/>
        <end position="101"/>
    </location>
</feature>
<keyword evidence="1" id="KW-0812">Transmembrane</keyword>
<evidence type="ECO:0000313" key="2">
    <source>
        <dbReference type="EMBL" id="MFC6386965.1"/>
    </source>
</evidence>
<reference evidence="3" key="1">
    <citation type="journal article" date="2019" name="Int. J. Syst. Evol. Microbiol.">
        <title>The Global Catalogue of Microorganisms (GCM) 10K type strain sequencing project: providing services to taxonomists for standard genome sequencing and annotation.</title>
        <authorList>
            <consortium name="The Broad Institute Genomics Platform"/>
            <consortium name="The Broad Institute Genome Sequencing Center for Infectious Disease"/>
            <person name="Wu L."/>
            <person name="Ma J."/>
        </authorList>
    </citation>
    <scope>NUCLEOTIDE SEQUENCE [LARGE SCALE GENOMIC DNA]</scope>
    <source>
        <strain evidence="3">CCUG 42001</strain>
    </source>
</reference>
<keyword evidence="1" id="KW-1133">Transmembrane helix</keyword>
<evidence type="ECO:0000256" key="1">
    <source>
        <dbReference type="SAM" id="Phobius"/>
    </source>
</evidence>
<name>A0ABW1WIL7_9BACL</name>
<feature type="transmembrane region" description="Helical" evidence="1">
    <location>
        <begin position="48"/>
        <end position="71"/>
    </location>
</feature>
<protein>
    <submittedName>
        <fullName evidence="2">Uncharacterized protein</fullName>
    </submittedName>
</protein>
<proteinExistence type="predicted"/>
<accession>A0ABW1WIL7</accession>
<dbReference type="RefSeq" id="WP_253076540.1">
    <property type="nucleotide sequence ID" value="NZ_JAMXWN010000009.1"/>
</dbReference>
<dbReference type="Proteomes" id="UP001596267">
    <property type="component" value="Unassembled WGS sequence"/>
</dbReference>